<reference evidence="2" key="1">
    <citation type="journal article" date="2023" name="Front. Plant Sci.">
        <title>Chromosomal-level genome assembly of Melastoma candidum provides insights into trichome evolution.</title>
        <authorList>
            <person name="Zhong Y."/>
            <person name="Wu W."/>
            <person name="Sun C."/>
            <person name="Zou P."/>
            <person name="Liu Y."/>
            <person name="Dai S."/>
            <person name="Zhou R."/>
        </authorList>
    </citation>
    <scope>NUCLEOTIDE SEQUENCE [LARGE SCALE GENOMIC DNA]</scope>
</reference>
<gene>
    <name evidence="1" type="ORF">MLD38_017869</name>
</gene>
<comment type="caution">
    <text evidence="1">The sequence shown here is derived from an EMBL/GenBank/DDBJ whole genome shotgun (WGS) entry which is preliminary data.</text>
</comment>
<evidence type="ECO:0000313" key="1">
    <source>
        <dbReference type="EMBL" id="KAI4369430.1"/>
    </source>
</evidence>
<dbReference type="Proteomes" id="UP001057402">
    <property type="component" value="Chromosome 5"/>
</dbReference>
<proteinExistence type="predicted"/>
<sequence>MITAISWEVSPILFQPPIFRPNCGPISSRRRPFRDRRRSIKSDGGGGDGDASPDDRPVETSPLIRVAVSGATELLKFFSPPSAETKRLGDAEDFEISASCVDDVVRILESDYEKDYFLTGVFTSDIYTEDCIFEDPTIKFRGKALYERNLKLLVPFFISPSVELLSIEKGEIAGKSFILAKWKLRTYLRFPWRPLITIDGSTAYDLNDEFKVIRHAESWNVSAFEAIGQIFTPSFGKSDG</sequence>
<dbReference type="EMBL" id="CM042884">
    <property type="protein sequence ID" value="KAI4369430.1"/>
    <property type="molecule type" value="Genomic_DNA"/>
</dbReference>
<keyword evidence="2" id="KW-1185">Reference proteome</keyword>
<accession>A0ACB9QS34</accession>
<organism evidence="1 2">
    <name type="scientific">Melastoma candidum</name>
    <dbReference type="NCBI Taxonomy" id="119954"/>
    <lineage>
        <taxon>Eukaryota</taxon>
        <taxon>Viridiplantae</taxon>
        <taxon>Streptophyta</taxon>
        <taxon>Embryophyta</taxon>
        <taxon>Tracheophyta</taxon>
        <taxon>Spermatophyta</taxon>
        <taxon>Magnoliopsida</taxon>
        <taxon>eudicotyledons</taxon>
        <taxon>Gunneridae</taxon>
        <taxon>Pentapetalae</taxon>
        <taxon>rosids</taxon>
        <taxon>malvids</taxon>
        <taxon>Myrtales</taxon>
        <taxon>Melastomataceae</taxon>
        <taxon>Melastomatoideae</taxon>
        <taxon>Melastomateae</taxon>
        <taxon>Melastoma</taxon>
    </lineage>
</organism>
<name>A0ACB9QS34_9MYRT</name>
<evidence type="ECO:0000313" key="2">
    <source>
        <dbReference type="Proteomes" id="UP001057402"/>
    </source>
</evidence>
<protein>
    <submittedName>
        <fullName evidence="1">Uncharacterized protein</fullName>
    </submittedName>
</protein>